<accession>A0AAV2ZYP3</accession>
<evidence type="ECO:0000313" key="5">
    <source>
        <dbReference type="EMBL" id="DBA16590.1"/>
    </source>
</evidence>
<keyword evidence="4" id="KW-0949">S-adenosyl-L-methionine</keyword>
<evidence type="ECO:0000256" key="2">
    <source>
        <dbReference type="ARBA" id="ARBA00022603"/>
    </source>
</evidence>
<comment type="caution">
    <text evidence="5">The sequence shown here is derived from an EMBL/GenBank/DDBJ whole genome shotgun (WGS) entry which is preliminary data.</text>
</comment>
<organism evidence="5 6">
    <name type="scientific">Pyxicephalus adspersus</name>
    <name type="common">African bullfrog</name>
    <dbReference type="NCBI Taxonomy" id="30357"/>
    <lineage>
        <taxon>Eukaryota</taxon>
        <taxon>Metazoa</taxon>
        <taxon>Chordata</taxon>
        <taxon>Craniata</taxon>
        <taxon>Vertebrata</taxon>
        <taxon>Euteleostomi</taxon>
        <taxon>Amphibia</taxon>
        <taxon>Batrachia</taxon>
        <taxon>Anura</taxon>
        <taxon>Neobatrachia</taxon>
        <taxon>Ranoidea</taxon>
        <taxon>Pyxicephalidae</taxon>
        <taxon>Pyxicephalinae</taxon>
        <taxon>Pyxicephalus</taxon>
    </lineage>
</organism>
<dbReference type="GO" id="GO:0008170">
    <property type="term" value="F:N-methyltransferase activity"/>
    <property type="evidence" value="ECO:0007669"/>
    <property type="project" value="TreeGrafter"/>
</dbReference>
<dbReference type="GO" id="GO:0032259">
    <property type="term" value="P:methylation"/>
    <property type="evidence" value="ECO:0007669"/>
    <property type="project" value="UniProtKB-KW"/>
</dbReference>
<dbReference type="Pfam" id="PF01234">
    <property type="entry name" value="NNMT_PNMT_TEMT"/>
    <property type="match status" value="1"/>
</dbReference>
<evidence type="ECO:0000256" key="1">
    <source>
        <dbReference type="ARBA" id="ARBA00007996"/>
    </source>
</evidence>
<dbReference type="PROSITE" id="PS51681">
    <property type="entry name" value="SAM_MT_NNMT_PNMT_TEMT"/>
    <property type="match status" value="1"/>
</dbReference>
<dbReference type="PANTHER" id="PTHR10867">
    <property type="entry name" value="NNMT/PNMT/TEMT FAMILY MEMBER"/>
    <property type="match status" value="1"/>
</dbReference>
<dbReference type="SUPFAM" id="SSF53335">
    <property type="entry name" value="S-adenosyl-L-methionine-dependent methyltransferases"/>
    <property type="match status" value="1"/>
</dbReference>
<reference evidence="5" key="1">
    <citation type="thesis" date="2020" institute="ProQuest LLC" country="789 East Eisenhower Parkway, Ann Arbor, MI, USA">
        <title>Comparative Genomics and Chromosome Evolution.</title>
        <authorList>
            <person name="Mudd A.B."/>
        </authorList>
    </citation>
    <scope>NUCLEOTIDE SEQUENCE</scope>
    <source>
        <strain evidence="5">1538</strain>
        <tissue evidence="5">Blood</tissue>
    </source>
</reference>
<dbReference type="InterPro" id="IPR000940">
    <property type="entry name" value="NNMT_TEMT_trans"/>
</dbReference>
<evidence type="ECO:0000256" key="4">
    <source>
        <dbReference type="ARBA" id="ARBA00022691"/>
    </source>
</evidence>
<gene>
    <name evidence="5" type="ORF">GDO54_003969</name>
</gene>
<dbReference type="EMBL" id="DYDO01000011">
    <property type="protein sequence ID" value="DBA16590.1"/>
    <property type="molecule type" value="Genomic_DNA"/>
</dbReference>
<keyword evidence="3" id="KW-0808">Transferase</keyword>
<keyword evidence="2" id="KW-0489">Methyltransferase</keyword>
<comment type="similarity">
    <text evidence="1">Belongs to the class I-like SAM-binding methyltransferase superfamily. NNMT/PNMT/TEMT family.</text>
</comment>
<dbReference type="GO" id="GO:0005829">
    <property type="term" value="C:cytosol"/>
    <property type="evidence" value="ECO:0007669"/>
    <property type="project" value="TreeGrafter"/>
</dbReference>
<dbReference type="Gene3D" id="3.40.50.150">
    <property type="entry name" value="Vaccinia Virus protein VP39"/>
    <property type="match status" value="1"/>
</dbReference>
<dbReference type="InterPro" id="IPR029063">
    <property type="entry name" value="SAM-dependent_MTases_sf"/>
</dbReference>
<dbReference type="AlphaFoldDB" id="A0AAV2ZYP3"/>
<evidence type="ECO:0000256" key="3">
    <source>
        <dbReference type="ARBA" id="ARBA00022679"/>
    </source>
</evidence>
<dbReference type="PANTHER" id="PTHR10867:SF44">
    <property type="entry name" value="NICOTINAMIDE N-METHYLTRANSFERASE ISOFORM X2"/>
    <property type="match status" value="1"/>
</dbReference>
<name>A0AAV2ZYP3_PYXAD</name>
<proteinExistence type="inferred from homology"/>
<keyword evidence="6" id="KW-1185">Reference proteome</keyword>
<sequence length="264" mass="30336">MKLYHLHKFDQRLFLDSFFSTTCDQTLMEELVGFPTRIISKQCAAGEIKGKRLIDISVGSTFFHLIPVCESFSDFFLLEFSDSSIREMEAWKNKGRVAIDWSHASQFAEELGINSAKWKEKEDILRSKIKNISKIDFNQEHPADLSVLPKADCVISLYVMHNISESPDSFYRSIQTLASFMKPDGVLLLFGGYNASFYMVGENKFFPLPITQDMLMEALDRAGLTILCYETLQSKVRSSSIHYERLFFVKAGKLRKSLENNCNW</sequence>
<evidence type="ECO:0000313" key="6">
    <source>
        <dbReference type="Proteomes" id="UP001181693"/>
    </source>
</evidence>
<dbReference type="Proteomes" id="UP001181693">
    <property type="component" value="Unassembled WGS sequence"/>
</dbReference>
<protein>
    <submittedName>
        <fullName evidence="5">Uncharacterized protein</fullName>
    </submittedName>
</protein>